<feature type="signal peptide" evidence="5">
    <location>
        <begin position="1"/>
        <end position="28"/>
    </location>
</feature>
<dbReference type="Pfam" id="PF00232">
    <property type="entry name" value="Glyco_hydro_1"/>
    <property type="match status" value="1"/>
</dbReference>
<organism evidence="6 7">
    <name type="scientific">Trema orientale</name>
    <name type="common">Charcoal tree</name>
    <name type="synonym">Celtis orientalis</name>
    <dbReference type="NCBI Taxonomy" id="63057"/>
    <lineage>
        <taxon>Eukaryota</taxon>
        <taxon>Viridiplantae</taxon>
        <taxon>Streptophyta</taxon>
        <taxon>Embryophyta</taxon>
        <taxon>Tracheophyta</taxon>
        <taxon>Spermatophyta</taxon>
        <taxon>Magnoliopsida</taxon>
        <taxon>eudicotyledons</taxon>
        <taxon>Gunneridae</taxon>
        <taxon>Pentapetalae</taxon>
        <taxon>rosids</taxon>
        <taxon>fabids</taxon>
        <taxon>Rosales</taxon>
        <taxon>Cannabaceae</taxon>
        <taxon>Trema</taxon>
    </lineage>
</organism>
<dbReference type="PANTHER" id="PTHR10353:SF44">
    <property type="entry name" value="BETA-GLUCOSIDASE 17"/>
    <property type="match status" value="1"/>
</dbReference>
<evidence type="ECO:0000256" key="2">
    <source>
        <dbReference type="ARBA" id="ARBA00022801"/>
    </source>
</evidence>
<protein>
    <submittedName>
        <fullName evidence="6">Glycoside hydrolase</fullName>
    </submittedName>
</protein>
<dbReference type="GO" id="GO:0005975">
    <property type="term" value="P:carbohydrate metabolic process"/>
    <property type="evidence" value="ECO:0007669"/>
    <property type="project" value="InterPro"/>
</dbReference>
<keyword evidence="2 6" id="KW-0378">Hydrolase</keyword>
<dbReference type="GO" id="GO:0008422">
    <property type="term" value="F:beta-glucosidase activity"/>
    <property type="evidence" value="ECO:0007669"/>
    <property type="project" value="TreeGrafter"/>
</dbReference>
<dbReference type="AlphaFoldDB" id="A0A2P5DZM6"/>
<dbReference type="InterPro" id="IPR033132">
    <property type="entry name" value="GH_1_N_CS"/>
</dbReference>
<accession>A0A2P5DZM6</accession>
<dbReference type="STRING" id="63057.A0A2P5DZM6"/>
<dbReference type="Proteomes" id="UP000237000">
    <property type="component" value="Unassembled WGS sequence"/>
</dbReference>
<dbReference type="InterPro" id="IPR001360">
    <property type="entry name" value="Glyco_hydro_1"/>
</dbReference>
<comment type="caution">
    <text evidence="6">The sequence shown here is derived from an EMBL/GenBank/DDBJ whole genome shotgun (WGS) entry which is preliminary data.</text>
</comment>
<evidence type="ECO:0000313" key="6">
    <source>
        <dbReference type="EMBL" id="PON78686.1"/>
    </source>
</evidence>
<proteinExistence type="inferred from homology"/>
<sequence>MAKLGMGNFHICILQLIAVSYLLSCSEGGLVSRKHFPIGFLFGTASSAYQYEGATNVDGRGASIWDSFTRTHPEKIADHSSGDVADEFYYHYKDDIALMKYIGFDSFRFSISWPRLIPGGKISGGVNQKGVQFYNNLIDGLLSNGLQPLVTLFHWDLPQALEDEYGGFLGPQIVNDYRDYVDFCFKEFGDRVKHWITFNEPNIFAKFGYDNGTTAPGRCSSFAGNCTAGNSGTEPYIVVHHIILAHANAVKLYKDKYQVSQKGIIGITVMCHWMVPKFETPASHKAASRALDFLFGWIVDPIMLGDYPETMQFFVGSRLPKFTEEQSTLVKGSLDFLGLNYYTAKYAEEATTTHSSYVNVSYSTDSHVNTTDEKNGIPIGQPTAANWLHVYPMGIEDLTLYVKRKYNNPPMYITENGVVDRNASLMLKDALNDSLRINYHHHHLLYLSKAIEAGADVRGYYVWSFLDNFEWGSGYTLRFGIIYVDYKNKLRRYLKDSALWFKKFLQKDRCNQTKAFTEL</sequence>
<keyword evidence="5" id="KW-0732">Signal</keyword>
<dbReference type="InParanoid" id="A0A2P5DZM6"/>
<feature type="chain" id="PRO_5015190423" evidence="5">
    <location>
        <begin position="29"/>
        <end position="519"/>
    </location>
</feature>
<evidence type="ECO:0000256" key="1">
    <source>
        <dbReference type="ARBA" id="ARBA00010838"/>
    </source>
</evidence>
<dbReference type="PRINTS" id="PR00131">
    <property type="entry name" value="GLHYDRLASE1"/>
</dbReference>
<dbReference type="InterPro" id="IPR017853">
    <property type="entry name" value="GH"/>
</dbReference>
<dbReference type="FunFam" id="3.20.20.80:FF:000020">
    <property type="entry name" value="Beta-glucosidase 12"/>
    <property type="match status" value="1"/>
</dbReference>
<dbReference type="SUPFAM" id="SSF51445">
    <property type="entry name" value="(Trans)glycosidases"/>
    <property type="match status" value="1"/>
</dbReference>
<comment type="similarity">
    <text evidence="1 4">Belongs to the glycosyl hydrolase 1 family.</text>
</comment>
<gene>
    <name evidence="6" type="ORF">TorRG33x02_237300</name>
</gene>
<evidence type="ECO:0000256" key="5">
    <source>
        <dbReference type="SAM" id="SignalP"/>
    </source>
</evidence>
<evidence type="ECO:0000256" key="3">
    <source>
        <dbReference type="ARBA" id="ARBA00023295"/>
    </source>
</evidence>
<dbReference type="Gene3D" id="3.20.20.80">
    <property type="entry name" value="Glycosidases"/>
    <property type="match status" value="1"/>
</dbReference>
<name>A0A2P5DZM6_TREOI</name>
<evidence type="ECO:0000313" key="7">
    <source>
        <dbReference type="Proteomes" id="UP000237000"/>
    </source>
</evidence>
<dbReference type="EMBL" id="JXTC01000240">
    <property type="protein sequence ID" value="PON78686.1"/>
    <property type="molecule type" value="Genomic_DNA"/>
</dbReference>
<dbReference type="PANTHER" id="PTHR10353">
    <property type="entry name" value="GLYCOSYL HYDROLASE"/>
    <property type="match status" value="1"/>
</dbReference>
<dbReference type="OrthoDB" id="1191955at2759"/>
<evidence type="ECO:0000256" key="4">
    <source>
        <dbReference type="RuleBase" id="RU003690"/>
    </source>
</evidence>
<keyword evidence="3" id="KW-0326">Glycosidase</keyword>
<keyword evidence="7" id="KW-1185">Reference proteome</keyword>
<dbReference type="PROSITE" id="PS00653">
    <property type="entry name" value="GLYCOSYL_HYDROL_F1_2"/>
    <property type="match status" value="1"/>
</dbReference>
<dbReference type="FunCoup" id="A0A2P5DZM6">
    <property type="interactions" value="253"/>
</dbReference>
<reference evidence="7" key="1">
    <citation type="submission" date="2016-06" db="EMBL/GenBank/DDBJ databases">
        <title>Parallel loss of symbiosis genes in relatives of nitrogen-fixing non-legume Parasponia.</title>
        <authorList>
            <person name="Van Velzen R."/>
            <person name="Holmer R."/>
            <person name="Bu F."/>
            <person name="Rutten L."/>
            <person name="Van Zeijl A."/>
            <person name="Liu W."/>
            <person name="Santuari L."/>
            <person name="Cao Q."/>
            <person name="Sharma T."/>
            <person name="Shen D."/>
            <person name="Roswanjaya Y."/>
            <person name="Wardhani T."/>
            <person name="Kalhor M.S."/>
            <person name="Jansen J."/>
            <person name="Van den Hoogen J."/>
            <person name="Gungor B."/>
            <person name="Hartog M."/>
            <person name="Hontelez J."/>
            <person name="Verver J."/>
            <person name="Yang W.-C."/>
            <person name="Schijlen E."/>
            <person name="Repin R."/>
            <person name="Schilthuizen M."/>
            <person name="Schranz E."/>
            <person name="Heidstra R."/>
            <person name="Miyata K."/>
            <person name="Fedorova E."/>
            <person name="Kohlen W."/>
            <person name="Bisseling T."/>
            <person name="Smit S."/>
            <person name="Geurts R."/>
        </authorList>
    </citation>
    <scope>NUCLEOTIDE SEQUENCE [LARGE SCALE GENOMIC DNA]</scope>
    <source>
        <strain evidence="7">cv. RG33-2</strain>
    </source>
</reference>